<proteinExistence type="predicted"/>
<keyword evidence="1" id="KW-1133">Transmembrane helix</keyword>
<comment type="caution">
    <text evidence="3">The sequence shown here is derived from an EMBL/GenBank/DDBJ whole genome shotgun (WGS) entry which is preliminary data.</text>
</comment>
<dbReference type="Proteomes" id="UP000439903">
    <property type="component" value="Unassembled WGS sequence"/>
</dbReference>
<evidence type="ECO:0000256" key="2">
    <source>
        <dbReference type="SAM" id="SignalP"/>
    </source>
</evidence>
<keyword evidence="2" id="KW-0732">Signal</keyword>
<keyword evidence="1" id="KW-0812">Transmembrane</keyword>
<protein>
    <submittedName>
        <fullName evidence="3">Uncharacterized protein</fullName>
    </submittedName>
</protein>
<reference evidence="3 4" key="1">
    <citation type="journal article" date="2019" name="Environ. Microbiol.">
        <title>At the nexus of three kingdoms: the genome of the mycorrhizal fungus Gigaspora margarita provides insights into plant, endobacterial and fungal interactions.</title>
        <authorList>
            <person name="Venice F."/>
            <person name="Ghignone S."/>
            <person name="Salvioli di Fossalunga A."/>
            <person name="Amselem J."/>
            <person name="Novero M."/>
            <person name="Xianan X."/>
            <person name="Sedzielewska Toro K."/>
            <person name="Morin E."/>
            <person name="Lipzen A."/>
            <person name="Grigoriev I.V."/>
            <person name="Henrissat B."/>
            <person name="Martin F.M."/>
            <person name="Bonfante P."/>
        </authorList>
    </citation>
    <scope>NUCLEOTIDE SEQUENCE [LARGE SCALE GENOMIC DNA]</scope>
    <source>
        <strain evidence="3 4">BEG34</strain>
    </source>
</reference>
<accession>A0A8H3WVF0</accession>
<gene>
    <name evidence="3" type="ORF">F8M41_014770</name>
</gene>
<feature type="chain" id="PRO_5034856638" evidence="2">
    <location>
        <begin position="23"/>
        <end position="185"/>
    </location>
</feature>
<evidence type="ECO:0000256" key="1">
    <source>
        <dbReference type="SAM" id="Phobius"/>
    </source>
</evidence>
<keyword evidence="4" id="KW-1185">Reference proteome</keyword>
<feature type="transmembrane region" description="Helical" evidence="1">
    <location>
        <begin position="115"/>
        <end position="134"/>
    </location>
</feature>
<organism evidence="3 4">
    <name type="scientific">Gigaspora margarita</name>
    <dbReference type="NCBI Taxonomy" id="4874"/>
    <lineage>
        <taxon>Eukaryota</taxon>
        <taxon>Fungi</taxon>
        <taxon>Fungi incertae sedis</taxon>
        <taxon>Mucoromycota</taxon>
        <taxon>Glomeromycotina</taxon>
        <taxon>Glomeromycetes</taxon>
        <taxon>Diversisporales</taxon>
        <taxon>Gigasporaceae</taxon>
        <taxon>Gigaspora</taxon>
    </lineage>
</organism>
<name>A0A8H3WVF0_GIGMA</name>
<dbReference type="EMBL" id="WTPW01003035">
    <property type="protein sequence ID" value="KAF0356338.1"/>
    <property type="molecule type" value="Genomic_DNA"/>
</dbReference>
<dbReference type="AlphaFoldDB" id="A0A8H3WVF0"/>
<keyword evidence="1" id="KW-0472">Membrane</keyword>
<evidence type="ECO:0000313" key="3">
    <source>
        <dbReference type="EMBL" id="KAF0356338.1"/>
    </source>
</evidence>
<feature type="signal peptide" evidence="2">
    <location>
        <begin position="1"/>
        <end position="22"/>
    </location>
</feature>
<dbReference type="OrthoDB" id="2417981at2759"/>
<evidence type="ECO:0000313" key="4">
    <source>
        <dbReference type="Proteomes" id="UP000439903"/>
    </source>
</evidence>
<sequence length="185" mass="21707">MNSFSKVIITILTYFLCQFTIGLPISQQPTKVLIQLTDEVTVVLTNHNGVNKESSDVYMTTVGHPDVEMSKKFQSTELKFPEIQFPEVKFPATDAVFEKIYELYEAIINFITNNYIIIIIIISVILIIIIIYRYRYFRYFRYFFSSFFSYLRDKLLVMCGFDHYGIRKNSIASKLQSLQSRQPVE</sequence>